<evidence type="ECO:0000256" key="12">
    <source>
        <dbReference type="ARBA" id="ARBA00034808"/>
    </source>
</evidence>
<keyword evidence="8" id="KW-0238">DNA-binding</keyword>
<evidence type="ECO:0000313" key="19">
    <source>
        <dbReference type="Proteomes" id="UP001501697"/>
    </source>
</evidence>
<dbReference type="InterPro" id="IPR014017">
    <property type="entry name" value="DNA_helicase_UvrD-like_C"/>
</dbReference>
<keyword evidence="19" id="KW-1185">Reference proteome</keyword>
<evidence type="ECO:0000256" key="2">
    <source>
        <dbReference type="ARBA" id="ARBA00022741"/>
    </source>
</evidence>
<dbReference type="CDD" id="cd17932">
    <property type="entry name" value="DEXQc_UvrD"/>
    <property type="match status" value="1"/>
</dbReference>
<gene>
    <name evidence="18" type="ORF">GCM10022200_08190</name>
</gene>
<dbReference type="Pfam" id="PF12705">
    <property type="entry name" value="PDDEXK_1"/>
    <property type="match status" value="1"/>
</dbReference>
<organism evidence="18 19">
    <name type="scientific">Microbacterium awajiense</name>
    <dbReference type="NCBI Taxonomy" id="415214"/>
    <lineage>
        <taxon>Bacteria</taxon>
        <taxon>Bacillati</taxon>
        <taxon>Actinomycetota</taxon>
        <taxon>Actinomycetes</taxon>
        <taxon>Micrococcales</taxon>
        <taxon>Microbacteriaceae</taxon>
        <taxon>Microbacterium</taxon>
    </lineage>
</organism>
<evidence type="ECO:0000256" key="15">
    <source>
        <dbReference type="SAM" id="MobiDB-lite"/>
    </source>
</evidence>
<feature type="compositionally biased region" description="Low complexity" evidence="15">
    <location>
        <begin position="1139"/>
        <end position="1156"/>
    </location>
</feature>
<feature type="region of interest" description="Disordered" evidence="15">
    <location>
        <begin position="1134"/>
        <end position="1217"/>
    </location>
</feature>
<comment type="catalytic activity">
    <reaction evidence="11">
        <text>Couples ATP hydrolysis with the unwinding of duplex DNA by translocating in the 3'-5' direction.</text>
        <dbReference type="EC" id="5.6.2.4"/>
    </reaction>
</comment>
<comment type="catalytic activity">
    <reaction evidence="13">
        <text>ATP + H2O = ADP + phosphate + H(+)</text>
        <dbReference type="Rhea" id="RHEA:13065"/>
        <dbReference type="ChEBI" id="CHEBI:15377"/>
        <dbReference type="ChEBI" id="CHEBI:15378"/>
        <dbReference type="ChEBI" id="CHEBI:30616"/>
        <dbReference type="ChEBI" id="CHEBI:43474"/>
        <dbReference type="ChEBI" id="CHEBI:456216"/>
        <dbReference type="EC" id="5.6.2.4"/>
    </reaction>
</comment>
<dbReference type="InterPro" id="IPR038726">
    <property type="entry name" value="PDDEXK_AddAB-type"/>
</dbReference>
<feature type="domain" description="UvrD-like helicase ATP-binding" evidence="16">
    <location>
        <begin position="21"/>
        <end position="399"/>
    </location>
</feature>
<evidence type="ECO:0000256" key="6">
    <source>
        <dbReference type="ARBA" id="ARBA00022839"/>
    </source>
</evidence>
<accession>A0ABP7AAY0</accession>
<evidence type="ECO:0000313" key="18">
    <source>
        <dbReference type="EMBL" id="GAA3628064.1"/>
    </source>
</evidence>
<evidence type="ECO:0000256" key="13">
    <source>
        <dbReference type="ARBA" id="ARBA00048988"/>
    </source>
</evidence>
<dbReference type="RefSeq" id="WP_344736609.1">
    <property type="nucleotide sequence ID" value="NZ_BAAAYU010000001.1"/>
</dbReference>
<evidence type="ECO:0000256" key="4">
    <source>
        <dbReference type="ARBA" id="ARBA00022801"/>
    </source>
</evidence>
<dbReference type="Gene3D" id="3.90.320.10">
    <property type="match status" value="1"/>
</dbReference>
<dbReference type="PROSITE" id="PS51198">
    <property type="entry name" value="UVRD_HELICASE_ATP_BIND"/>
    <property type="match status" value="1"/>
</dbReference>
<keyword evidence="5 14" id="KW-0347">Helicase</keyword>
<dbReference type="PROSITE" id="PS51217">
    <property type="entry name" value="UVRD_HELICASE_CTER"/>
    <property type="match status" value="1"/>
</dbReference>
<dbReference type="EC" id="5.6.2.4" evidence="12"/>
<feature type="binding site" evidence="14">
    <location>
        <begin position="42"/>
        <end position="49"/>
    </location>
    <ligand>
        <name>ATP</name>
        <dbReference type="ChEBI" id="CHEBI:30616"/>
    </ligand>
</feature>
<comment type="caution">
    <text evidence="18">The sequence shown here is derived from an EMBL/GenBank/DDBJ whole genome shotgun (WGS) entry which is preliminary data.</text>
</comment>
<dbReference type="InterPro" id="IPR000212">
    <property type="entry name" value="DNA_helicase_UvrD/REP"/>
</dbReference>
<keyword evidence="7 14" id="KW-0067">ATP-binding</keyword>
<evidence type="ECO:0000256" key="14">
    <source>
        <dbReference type="PROSITE-ProRule" id="PRU00560"/>
    </source>
</evidence>
<dbReference type="Gene3D" id="3.40.50.300">
    <property type="entry name" value="P-loop containing nucleotide triphosphate hydrolases"/>
    <property type="match status" value="4"/>
</dbReference>
<keyword evidence="6" id="KW-0269">Exonuclease</keyword>
<dbReference type="InterPro" id="IPR027417">
    <property type="entry name" value="P-loop_NTPase"/>
</dbReference>
<name>A0ABP7AAY0_9MICO</name>
<evidence type="ECO:0000256" key="11">
    <source>
        <dbReference type="ARBA" id="ARBA00034617"/>
    </source>
</evidence>
<dbReference type="InterPro" id="IPR014016">
    <property type="entry name" value="UvrD-like_ATP-bd"/>
</dbReference>
<dbReference type="InterPro" id="IPR011604">
    <property type="entry name" value="PDDEXK-like_dom_sf"/>
</dbReference>
<proteinExistence type="predicted"/>
<dbReference type="Gene3D" id="1.10.486.10">
    <property type="entry name" value="PCRA, domain 4"/>
    <property type="match status" value="1"/>
</dbReference>
<dbReference type="Pfam" id="PF13361">
    <property type="entry name" value="UvrD_C"/>
    <property type="match status" value="1"/>
</dbReference>
<protein>
    <recommendedName>
        <fullName evidence="12">DNA 3'-5' helicase</fullName>
        <ecNumber evidence="12">5.6.2.4</ecNumber>
    </recommendedName>
</protein>
<keyword evidence="10" id="KW-0413">Isomerase</keyword>
<evidence type="ECO:0000259" key="17">
    <source>
        <dbReference type="PROSITE" id="PS51217"/>
    </source>
</evidence>
<dbReference type="GO" id="GO:0004386">
    <property type="term" value="F:helicase activity"/>
    <property type="evidence" value="ECO:0007669"/>
    <property type="project" value="UniProtKB-KW"/>
</dbReference>
<keyword evidence="1" id="KW-0540">Nuclease</keyword>
<evidence type="ECO:0000256" key="3">
    <source>
        <dbReference type="ARBA" id="ARBA00022763"/>
    </source>
</evidence>
<feature type="domain" description="UvrD-like helicase C-terminal" evidence="17">
    <location>
        <begin position="400"/>
        <end position="733"/>
    </location>
</feature>
<dbReference type="PANTHER" id="PTHR11070:SF55">
    <property type="entry name" value="DNA 3'-5' HELICASE"/>
    <property type="match status" value="1"/>
</dbReference>
<evidence type="ECO:0000256" key="9">
    <source>
        <dbReference type="ARBA" id="ARBA00023204"/>
    </source>
</evidence>
<evidence type="ECO:0000256" key="1">
    <source>
        <dbReference type="ARBA" id="ARBA00022722"/>
    </source>
</evidence>
<keyword evidence="9" id="KW-0234">DNA repair</keyword>
<evidence type="ECO:0000256" key="8">
    <source>
        <dbReference type="ARBA" id="ARBA00023125"/>
    </source>
</evidence>
<keyword evidence="4 14" id="KW-0378">Hydrolase</keyword>
<evidence type="ECO:0000259" key="16">
    <source>
        <dbReference type="PROSITE" id="PS51198"/>
    </source>
</evidence>
<reference evidence="19" key="1">
    <citation type="journal article" date="2019" name="Int. J. Syst. Evol. Microbiol.">
        <title>The Global Catalogue of Microorganisms (GCM) 10K type strain sequencing project: providing services to taxonomists for standard genome sequencing and annotation.</title>
        <authorList>
            <consortium name="The Broad Institute Genomics Platform"/>
            <consortium name="The Broad Institute Genome Sequencing Center for Infectious Disease"/>
            <person name="Wu L."/>
            <person name="Ma J."/>
        </authorList>
    </citation>
    <scope>NUCLEOTIDE SEQUENCE [LARGE SCALE GENOMIC DNA]</scope>
    <source>
        <strain evidence="19">JCM 16544</strain>
    </source>
</reference>
<keyword evidence="2 14" id="KW-0547">Nucleotide-binding</keyword>
<keyword evidence="3" id="KW-0227">DNA damage</keyword>
<dbReference type="PANTHER" id="PTHR11070">
    <property type="entry name" value="UVRD / RECB / PCRA DNA HELICASE FAMILY MEMBER"/>
    <property type="match status" value="1"/>
</dbReference>
<dbReference type="SUPFAM" id="SSF52540">
    <property type="entry name" value="P-loop containing nucleoside triphosphate hydrolases"/>
    <property type="match status" value="1"/>
</dbReference>
<evidence type="ECO:0000256" key="10">
    <source>
        <dbReference type="ARBA" id="ARBA00023235"/>
    </source>
</evidence>
<evidence type="ECO:0000256" key="5">
    <source>
        <dbReference type="ARBA" id="ARBA00022806"/>
    </source>
</evidence>
<feature type="compositionally biased region" description="Low complexity" evidence="15">
    <location>
        <begin position="1178"/>
        <end position="1217"/>
    </location>
</feature>
<dbReference type="Pfam" id="PF00580">
    <property type="entry name" value="UvrD-helicase"/>
    <property type="match status" value="1"/>
</dbReference>
<dbReference type="Proteomes" id="UP001501697">
    <property type="component" value="Unassembled WGS sequence"/>
</dbReference>
<dbReference type="EMBL" id="BAAAYU010000001">
    <property type="protein sequence ID" value="GAA3628064.1"/>
    <property type="molecule type" value="Genomic_DNA"/>
</dbReference>
<evidence type="ECO:0000256" key="7">
    <source>
        <dbReference type="ARBA" id="ARBA00022840"/>
    </source>
</evidence>
<sequence length="1217" mass="131577">MTAAADGRLSARTIAAALGLPPPTDEQVAVIESPMSPAIVVAGAGSGKTETMAGRVVWLVANGFVRADQVLGLTFTRKAAGELAERIQRRLETIGLYRRRGLLPHLRAVVARDDLTAFWRDHAALPARARDAALASLLDRVAVDADARADADVAADELLDRARVATYNAFADAIVREHGARIGRDPDSALLSQSGSWLLARRVVVASSDERLADRDEAFTTVVDAVHRVAGELLDNRVDSADLAAFGQRWADRLATVRCRLKGEQDRVDAARRNLSALPILAGLAEDYARVKQDEDTLDFADQVAGALRIVENAPEVAQEVRELYPVVLLDEYQDTSVIQTQLLATLFRDTAVMAVGDPHQSIYGWRGASADNLGAFAAAFAHAGPVGEHRLMTSWRNDRAVLAAANALLVHADAPGVTVAELAPRPGAGDGRVECRFTTSVDDEAAEVAAWFSQVRARHDREQERRIAEAPPGENPVRVPHSGAVLFRTKRHMQLFSDALNRAGVPNRILGLGGLLSAPEVVDVVSALRVVHDPTQGSALLRVLAGPRFAIGVPDLAALNDLAEALARRDESLAPFDDALAERLRGSAGTDEQASIIDALDALRRLPRDYRLLERFSDEGLRRLREAGDLFDRLRRSVGQPIPDLIRLIEIELRLDVELAANEARGPARLASSRLRTFLDEVRAFLLADDRGSIGSLLAWLDHAEETDELMPRPEPPEPGVVQLLSVHGSKGLEWDAVAVVRLVEQELPKAARTVAGWLGFGVLPYAMRGDRAALPRLEWELDDDDADLPAAIEAFRDADRAHQEREERRLAYVAVTRARSDLLLTGAHWAGQRSSRQPSRYLAEMLDALGLDPVASEPGEDPYADQGGRVLQWPMDPLGDRRAAVERAAAQVAAADGAAEPDAALVRLLAEDAARRRGRVALPPARIGASRFKDFLGDYRSAVRAIARPMPERPYAETLRGTLFHAWVEQRSGLAGRGTSLDDGLWEHDDDAPDAEPTREQSVALEALKATFESSEWGPLQPIEVECEIDIVLDGAGELGHVVCKLDAVYRREDRGGRIEIVDWKTGRPPRDDAEKDERMLQLALYRLAYHKRSGVPLDEIDVALYYVAHDLVVRSERVYSEAELVQRWNAARDARAGSSASTSASGASDPAPDVADDGRSMGAVDVSSAGGIALDSADSAGSVPAAPSADADARPSTSSGTSSSDTHSESSSGS</sequence>